<feature type="signal peptide" evidence="2">
    <location>
        <begin position="1"/>
        <end position="17"/>
    </location>
</feature>
<feature type="compositionally biased region" description="Basic and acidic residues" evidence="1">
    <location>
        <begin position="367"/>
        <end position="379"/>
    </location>
</feature>
<evidence type="ECO:0000256" key="1">
    <source>
        <dbReference type="SAM" id="MobiDB-lite"/>
    </source>
</evidence>
<name>A0AB39ZVX9_DROSZ</name>
<sequence length="428" mass="48640">MCANLFWLRLIACLVLATSSVVCFETKRLYRVGRRIDGDQLLVKDVLHSRPAGAGELPRVTFTYEIQEPIICVDILSDENISAEVKFSLVNRLVVGVVQLAGDNQSDDKTTVPPTTEFDVTIMVFGLNETATNFHPSLVINPDQQFEGLLRPYEESYLEPDTQYVEVFDNNRRDALEVDEEDMEDVSEEDIETYTDGPFQEDGFDTPDKSIEIGNRQAGDELLYECYHTSPDDSQQPMNRTVVFYYIDTCSITYVKFVILNHYANRNISDENYLPPVAEYSHYSSGTLKAVVTDFDSTNLFVQMYIYGYRGREAPTSYVPFLPLPQWQRTIQDSRPGPPHLTPLQTLQLLLLTGQMTTPSPGSYNESSDREEQRSIKPEEMMLERIGDGSGNDNDNDNDNEDEKNSALRQMNQGMVAWLGLLLLILHN</sequence>
<proteinExistence type="predicted"/>
<evidence type="ECO:0000313" key="3">
    <source>
        <dbReference type="Proteomes" id="UP001652628"/>
    </source>
</evidence>
<keyword evidence="3" id="KW-1185">Reference proteome</keyword>
<dbReference type="RefSeq" id="XP_016942856.4">
    <property type="nucleotide sequence ID" value="XM_017087367.4"/>
</dbReference>
<dbReference type="GeneID" id="108019529"/>
<protein>
    <submittedName>
        <fullName evidence="4">Uncharacterized protein</fullName>
    </submittedName>
</protein>
<feature type="region of interest" description="Disordered" evidence="1">
    <location>
        <begin position="385"/>
        <end position="404"/>
    </location>
</feature>
<gene>
    <name evidence="4" type="primary">LOC108019529</name>
</gene>
<organism evidence="3 4">
    <name type="scientific">Drosophila suzukii</name>
    <name type="common">Spotted-wing drosophila fruit fly</name>
    <dbReference type="NCBI Taxonomy" id="28584"/>
    <lineage>
        <taxon>Eukaryota</taxon>
        <taxon>Metazoa</taxon>
        <taxon>Ecdysozoa</taxon>
        <taxon>Arthropoda</taxon>
        <taxon>Hexapoda</taxon>
        <taxon>Insecta</taxon>
        <taxon>Pterygota</taxon>
        <taxon>Neoptera</taxon>
        <taxon>Endopterygota</taxon>
        <taxon>Diptera</taxon>
        <taxon>Brachycera</taxon>
        <taxon>Muscomorpha</taxon>
        <taxon>Ephydroidea</taxon>
        <taxon>Drosophilidae</taxon>
        <taxon>Drosophila</taxon>
        <taxon>Sophophora</taxon>
    </lineage>
</organism>
<reference evidence="4" key="1">
    <citation type="submission" date="2025-08" db="UniProtKB">
        <authorList>
            <consortium name="RefSeq"/>
        </authorList>
    </citation>
    <scope>IDENTIFICATION</scope>
</reference>
<accession>A0AB39ZVX9</accession>
<feature type="chain" id="PRO_5045235215" evidence="2">
    <location>
        <begin position="18"/>
        <end position="428"/>
    </location>
</feature>
<feature type="region of interest" description="Disordered" evidence="1">
    <location>
        <begin position="358"/>
        <end position="379"/>
    </location>
</feature>
<evidence type="ECO:0000256" key="2">
    <source>
        <dbReference type="SAM" id="SignalP"/>
    </source>
</evidence>
<evidence type="ECO:0000313" key="4">
    <source>
        <dbReference type="RefSeq" id="XP_016942856.4"/>
    </source>
</evidence>
<dbReference type="Proteomes" id="UP001652628">
    <property type="component" value="Chromosome 3"/>
</dbReference>
<dbReference type="AlphaFoldDB" id="A0AB39ZVX9"/>
<keyword evidence="2" id="KW-0732">Signal</keyword>